<evidence type="ECO:0000256" key="9">
    <source>
        <dbReference type="ARBA" id="ARBA00023157"/>
    </source>
</evidence>
<keyword evidence="9" id="KW-1015">Disulfide bond</keyword>
<evidence type="ECO:0000313" key="19">
    <source>
        <dbReference type="Proteomes" id="UP000660262"/>
    </source>
</evidence>
<dbReference type="FunFam" id="3.20.20.80:FF:000050">
    <property type="entry name" value="Beta-mannosidase B"/>
    <property type="match status" value="1"/>
</dbReference>
<dbReference type="InterPro" id="IPR036156">
    <property type="entry name" value="Beta-gal/glucu_dom_sf"/>
</dbReference>
<keyword evidence="11" id="KW-0326">Glycosidase</keyword>
<feature type="signal peptide" evidence="13">
    <location>
        <begin position="1"/>
        <end position="25"/>
    </location>
</feature>
<dbReference type="InterPro" id="IPR013783">
    <property type="entry name" value="Ig-like_fold"/>
</dbReference>
<feature type="domain" description="Glycoside hydrolase family 2 catalytic" evidence="15">
    <location>
        <begin position="398"/>
        <end position="485"/>
    </location>
</feature>
<dbReference type="Pfam" id="PF22666">
    <property type="entry name" value="Glyco_hydro_2_N2"/>
    <property type="match status" value="1"/>
</dbReference>
<comment type="caution">
    <text evidence="18">The sequence shown here is derived from an EMBL/GenBank/DDBJ whole genome shotgun (WGS) entry which is preliminary data.</text>
</comment>
<dbReference type="PANTHER" id="PTHR43730:SF1">
    <property type="entry name" value="BETA-MANNOSIDASE"/>
    <property type="match status" value="1"/>
</dbReference>
<feature type="domain" description="Beta-mannosidase-like galactose-binding" evidence="17">
    <location>
        <begin position="70"/>
        <end position="220"/>
    </location>
</feature>
<evidence type="ECO:0000256" key="10">
    <source>
        <dbReference type="ARBA" id="ARBA00023180"/>
    </source>
</evidence>
<name>A0A830I2V5_9CHLO</name>
<evidence type="ECO:0000256" key="7">
    <source>
        <dbReference type="ARBA" id="ARBA00022729"/>
    </source>
</evidence>
<comment type="function">
    <text evidence="2">Exoglycosidase that cleaves the single beta-linked mannose residue from the non-reducing end of all N-linked glycoprotein oligosaccharides.</text>
</comment>
<evidence type="ECO:0000256" key="13">
    <source>
        <dbReference type="SAM" id="SignalP"/>
    </source>
</evidence>
<dbReference type="Gene3D" id="3.20.20.80">
    <property type="entry name" value="Glycosidases"/>
    <property type="match status" value="1"/>
</dbReference>
<dbReference type="PANTHER" id="PTHR43730">
    <property type="entry name" value="BETA-MANNOSIDASE"/>
    <property type="match status" value="1"/>
</dbReference>
<dbReference type="GO" id="GO:0006516">
    <property type="term" value="P:glycoprotein catabolic process"/>
    <property type="evidence" value="ECO:0007669"/>
    <property type="project" value="TreeGrafter"/>
</dbReference>
<dbReference type="InterPro" id="IPR006103">
    <property type="entry name" value="Glyco_hydro_2_cat"/>
</dbReference>
<evidence type="ECO:0000256" key="6">
    <source>
        <dbReference type="ARBA" id="ARBA00015707"/>
    </source>
</evidence>
<dbReference type="EC" id="3.2.1.25" evidence="5"/>
<dbReference type="InterPro" id="IPR054593">
    <property type="entry name" value="Beta-mannosidase-like_N2"/>
</dbReference>
<dbReference type="SUPFAM" id="SSF49785">
    <property type="entry name" value="Galactose-binding domain-like"/>
    <property type="match status" value="1"/>
</dbReference>
<dbReference type="Pfam" id="PF02836">
    <property type="entry name" value="Glyco_hydro_2_C"/>
    <property type="match status" value="1"/>
</dbReference>
<sequence length="925" mass="101834">MASLSSLGPMSLCCWTLTCLSQVCSHVPPLHFNVSSSSSSSGSLWNVLGSPISHLQSSRSGSGSGSGVSYLPDPFVEYGDVNSSWVARSRWQYSSEISTTCSSSSSSSSSSPRIFLDAHFVDGIATFLIDDTVVLKSDNAFLRNYVDITNVVKPSSKIRIIFESPVDVSNARRDAYPFHVTQGGNGFFDNGASIAPNFIRKDASSWGWDWGIGLVPSGVWGEVRVVEVPVARLRQCGALVYVASDEQYAVQVTCMADVASQTSSLRLEARLVISSEQHIAASSNVDDSGVAQLTLSVPSKQVKLWWPNGLGDQPLYDVHIDLLDQSDAVDQSQVSVGFRNVQLVEPATPNDEPGRLMQFVVNGVEVFAKGANVIPVHVIQDHETPEATLTLLRAAVRANFNIVRVWGGGHYMPSHFYRQCDELGLMVWQEFAFACSEYPTDGEYLRSVSEEVRDVVARLGHHPSLVLWSGNNENLAYASQGPRNLTAYNQLYENTVRSTLALVDPWRSFWPASPSNGMLVDDPQRQLYVIRWDGDEQDPSQGDRHYYDYGPNCMNVSNLPPTRFMSEYGLQSLPSLASLATQMKPSDLHIGSPLLQHRQHHLNGWEELNAQLRRYFASPTGKAGSIVEFDAYIYLTQLLQARCIGAWTETWRRRRDEAGYYTRGAMYWQLNDVWHAPTWSSVEFGGHEKMLHSTIRRAFAPLAVVGWLDAHAETVSISFVADELPASALAKGACKLELSSHPWRGEKPTHVQTFDCQLSKHSSSMIVSQPIEKVLGEGATVRSHFVRATVYATGLPTAFSHIYPSDADPLGFQAVALPTAHITVTVPDQVKANFATVMISTDFPAVGVWLEAGGGPDHLSERLHGYWSDNSFDLVANEKRNVTFFLDDNDDAAAVDLAQLRKLLRVVHLASATAPTKKEEGVAVN</sequence>
<evidence type="ECO:0000256" key="3">
    <source>
        <dbReference type="ARBA" id="ARBA00007401"/>
    </source>
</evidence>
<evidence type="ECO:0000256" key="4">
    <source>
        <dbReference type="ARBA" id="ARBA00011245"/>
    </source>
</evidence>
<accession>A0A830I2V5</accession>
<keyword evidence="7 13" id="KW-0732">Signal</keyword>
<keyword evidence="10" id="KW-0325">Glycoprotein</keyword>
<dbReference type="InterPro" id="IPR006102">
    <property type="entry name" value="Ig-like_GH2"/>
</dbReference>
<comment type="subunit">
    <text evidence="4">Monomer.</text>
</comment>
<keyword evidence="8" id="KW-0378">Hydrolase</keyword>
<comment type="similarity">
    <text evidence="3">Belongs to the glycosyl hydrolase 2 family.</text>
</comment>
<evidence type="ECO:0000259" key="17">
    <source>
        <dbReference type="Pfam" id="PF22666"/>
    </source>
</evidence>
<dbReference type="InterPro" id="IPR050887">
    <property type="entry name" value="Beta-mannosidase_GH2"/>
</dbReference>
<dbReference type="InterPro" id="IPR008979">
    <property type="entry name" value="Galactose-bd-like_sf"/>
</dbReference>
<dbReference type="Gene3D" id="2.60.40.10">
    <property type="entry name" value="Immunoglobulins"/>
    <property type="match status" value="2"/>
</dbReference>
<dbReference type="GO" id="GO:0005975">
    <property type="term" value="P:carbohydrate metabolic process"/>
    <property type="evidence" value="ECO:0007669"/>
    <property type="project" value="InterPro"/>
</dbReference>
<evidence type="ECO:0000259" key="16">
    <source>
        <dbReference type="Pfam" id="PF17753"/>
    </source>
</evidence>
<dbReference type="Pfam" id="PF17753">
    <property type="entry name" value="Ig_mannosidase"/>
    <property type="match status" value="1"/>
</dbReference>
<dbReference type="Gene3D" id="2.60.120.260">
    <property type="entry name" value="Galactose-binding domain-like"/>
    <property type="match status" value="1"/>
</dbReference>
<dbReference type="EMBL" id="BNJQ01000038">
    <property type="protein sequence ID" value="GHP12091.1"/>
    <property type="molecule type" value="Genomic_DNA"/>
</dbReference>
<evidence type="ECO:0000256" key="11">
    <source>
        <dbReference type="ARBA" id="ARBA00023295"/>
    </source>
</evidence>
<dbReference type="AlphaFoldDB" id="A0A830I2V5"/>
<evidence type="ECO:0000256" key="12">
    <source>
        <dbReference type="ARBA" id="ARBA00032581"/>
    </source>
</evidence>
<feature type="domain" description="Beta-mannosidase Ig-fold" evidence="16">
    <location>
        <begin position="821"/>
        <end position="910"/>
    </location>
</feature>
<dbReference type="OrthoDB" id="2866996at2759"/>
<dbReference type="InterPro" id="IPR017853">
    <property type="entry name" value="GH"/>
</dbReference>
<dbReference type="Pfam" id="PF00703">
    <property type="entry name" value="Glyco_hydro_2"/>
    <property type="match status" value="1"/>
</dbReference>
<evidence type="ECO:0000259" key="14">
    <source>
        <dbReference type="Pfam" id="PF00703"/>
    </source>
</evidence>
<dbReference type="Proteomes" id="UP000660262">
    <property type="component" value="Unassembled WGS sequence"/>
</dbReference>
<protein>
    <recommendedName>
        <fullName evidence="6">Beta-mannosidase</fullName>
        <ecNumber evidence="5">3.2.1.25</ecNumber>
    </recommendedName>
    <alternativeName>
        <fullName evidence="12">Lysosomal beta A mannosidase</fullName>
    </alternativeName>
</protein>
<keyword evidence="19" id="KW-1185">Reference proteome</keyword>
<evidence type="ECO:0000256" key="5">
    <source>
        <dbReference type="ARBA" id="ARBA00012754"/>
    </source>
</evidence>
<organism evidence="18 19">
    <name type="scientific">Pycnococcus provasolii</name>
    <dbReference type="NCBI Taxonomy" id="41880"/>
    <lineage>
        <taxon>Eukaryota</taxon>
        <taxon>Viridiplantae</taxon>
        <taxon>Chlorophyta</taxon>
        <taxon>Pseudoscourfieldiophyceae</taxon>
        <taxon>Pseudoscourfieldiales</taxon>
        <taxon>Pycnococcaceae</taxon>
        <taxon>Pycnococcus</taxon>
    </lineage>
</organism>
<comment type="catalytic activity">
    <reaction evidence="1">
        <text>Hydrolysis of terminal, non-reducing beta-D-mannose residues in beta-D-mannosides.</text>
        <dbReference type="EC" id="3.2.1.25"/>
    </reaction>
</comment>
<feature type="chain" id="PRO_5032359967" description="Beta-mannosidase" evidence="13">
    <location>
        <begin position="26"/>
        <end position="925"/>
    </location>
</feature>
<evidence type="ECO:0000313" key="18">
    <source>
        <dbReference type="EMBL" id="GHP12091.1"/>
    </source>
</evidence>
<dbReference type="SUPFAM" id="SSF51445">
    <property type="entry name" value="(Trans)glycosidases"/>
    <property type="match status" value="1"/>
</dbReference>
<dbReference type="InterPro" id="IPR041625">
    <property type="entry name" value="Beta-mannosidase_Ig"/>
</dbReference>
<evidence type="ECO:0000256" key="8">
    <source>
        <dbReference type="ARBA" id="ARBA00022801"/>
    </source>
</evidence>
<reference evidence="18" key="1">
    <citation type="submission" date="2020-10" db="EMBL/GenBank/DDBJ databases">
        <title>Unveiling of a novel bifunctional photoreceptor, Dualchrome1, isolated from a cosmopolitan green alga.</title>
        <authorList>
            <person name="Suzuki S."/>
            <person name="Kawachi M."/>
        </authorList>
    </citation>
    <scope>NUCLEOTIDE SEQUENCE</scope>
    <source>
        <strain evidence="18">NIES 2893</strain>
    </source>
</reference>
<proteinExistence type="inferred from homology"/>
<evidence type="ECO:0000259" key="15">
    <source>
        <dbReference type="Pfam" id="PF02836"/>
    </source>
</evidence>
<evidence type="ECO:0000256" key="2">
    <source>
        <dbReference type="ARBA" id="ARBA00003150"/>
    </source>
</evidence>
<dbReference type="SUPFAM" id="SSF49303">
    <property type="entry name" value="beta-Galactosidase/glucuronidase domain"/>
    <property type="match status" value="2"/>
</dbReference>
<evidence type="ECO:0000256" key="1">
    <source>
        <dbReference type="ARBA" id="ARBA00000829"/>
    </source>
</evidence>
<feature type="domain" description="Glycoside hydrolase family 2 immunoglobulin-like beta-sandwich" evidence="14">
    <location>
        <begin position="246"/>
        <end position="339"/>
    </location>
</feature>
<gene>
    <name evidence="18" type="ORF">PPROV_001081800</name>
</gene>
<dbReference type="GO" id="GO:0004567">
    <property type="term" value="F:beta-mannosidase activity"/>
    <property type="evidence" value="ECO:0007669"/>
    <property type="project" value="UniProtKB-EC"/>
</dbReference>